<evidence type="ECO:0000256" key="3">
    <source>
        <dbReference type="RuleBase" id="RU004508"/>
    </source>
</evidence>
<dbReference type="RefSeq" id="WP_051527631.1">
    <property type="nucleotide sequence ID" value="NZ_JAUESS010000008.1"/>
</dbReference>
<dbReference type="PANTHER" id="PTHR30244:SF36">
    <property type="entry name" value="3-OXO-GLUCOSE-6-PHOSPHATE:GLUTAMATE AMINOTRANSFERASE"/>
    <property type="match status" value="1"/>
</dbReference>
<proteinExistence type="inferred from homology"/>
<comment type="caution">
    <text evidence="4">The sequence shown here is derived from an EMBL/GenBank/DDBJ whole genome shotgun (WGS) entry which is preliminary data.</text>
</comment>
<dbReference type="PANTHER" id="PTHR30244">
    <property type="entry name" value="TRANSAMINASE"/>
    <property type="match status" value="1"/>
</dbReference>
<accession>A0ABV5ZEG2</accession>
<dbReference type="SUPFAM" id="SSF53383">
    <property type="entry name" value="PLP-dependent transferases"/>
    <property type="match status" value="1"/>
</dbReference>
<dbReference type="InterPro" id="IPR015424">
    <property type="entry name" value="PyrdxlP-dep_Trfase"/>
</dbReference>
<dbReference type="InterPro" id="IPR000653">
    <property type="entry name" value="DegT/StrS_aminotransferase"/>
</dbReference>
<name>A0ABV5ZEG2_9GAMM</name>
<dbReference type="PIRSF" id="PIRSF000390">
    <property type="entry name" value="PLP_StrS"/>
    <property type="match status" value="1"/>
</dbReference>
<evidence type="ECO:0000256" key="1">
    <source>
        <dbReference type="ARBA" id="ARBA00022898"/>
    </source>
</evidence>
<dbReference type="Gene3D" id="3.90.1150.10">
    <property type="entry name" value="Aspartate Aminotransferase, domain 1"/>
    <property type="match status" value="1"/>
</dbReference>
<dbReference type="GO" id="GO:0008483">
    <property type="term" value="F:transaminase activity"/>
    <property type="evidence" value="ECO:0007669"/>
    <property type="project" value="UniProtKB-KW"/>
</dbReference>
<reference evidence="4 5" key="1">
    <citation type="submission" date="2024-09" db="EMBL/GenBank/DDBJ databases">
        <authorList>
            <person name="Sun Q."/>
            <person name="Mori K."/>
        </authorList>
    </citation>
    <scope>NUCLEOTIDE SEQUENCE [LARGE SCALE GENOMIC DNA]</scope>
    <source>
        <strain evidence="4 5">ATCC 51285</strain>
    </source>
</reference>
<keyword evidence="1 3" id="KW-0663">Pyridoxal phosphate</keyword>
<dbReference type="Pfam" id="PF01041">
    <property type="entry name" value="DegT_DnrJ_EryC1"/>
    <property type="match status" value="1"/>
</dbReference>
<organism evidence="4 5">
    <name type="scientific">Balneatrix alpica</name>
    <dbReference type="NCBI Taxonomy" id="75684"/>
    <lineage>
        <taxon>Bacteria</taxon>
        <taxon>Pseudomonadati</taxon>
        <taxon>Pseudomonadota</taxon>
        <taxon>Gammaproteobacteria</taxon>
        <taxon>Oceanospirillales</taxon>
        <taxon>Balneatrichaceae</taxon>
        <taxon>Balneatrix</taxon>
    </lineage>
</organism>
<dbReference type="InterPro" id="IPR015422">
    <property type="entry name" value="PyrdxlP-dep_Trfase_small"/>
</dbReference>
<dbReference type="Gene3D" id="3.40.640.10">
    <property type="entry name" value="Type I PLP-dependent aspartate aminotransferase-like (Major domain)"/>
    <property type="match status" value="1"/>
</dbReference>
<comment type="similarity">
    <text evidence="2 3">Belongs to the DegT/DnrJ/EryC1 family.</text>
</comment>
<keyword evidence="4" id="KW-0032">Aminotransferase</keyword>
<dbReference type="InterPro" id="IPR015421">
    <property type="entry name" value="PyrdxlP-dep_Trfase_major"/>
</dbReference>
<dbReference type="Proteomes" id="UP001589628">
    <property type="component" value="Unassembled WGS sequence"/>
</dbReference>
<protein>
    <submittedName>
        <fullName evidence="4">DegT/DnrJ/EryC1/StrS family aminotransferase</fullName>
    </submittedName>
</protein>
<dbReference type="CDD" id="cd00616">
    <property type="entry name" value="AHBA_syn"/>
    <property type="match status" value="1"/>
</dbReference>
<keyword evidence="4" id="KW-0808">Transferase</keyword>
<evidence type="ECO:0000313" key="4">
    <source>
        <dbReference type="EMBL" id="MFB9887620.1"/>
    </source>
</evidence>
<keyword evidence="5" id="KW-1185">Reference proteome</keyword>
<evidence type="ECO:0000256" key="2">
    <source>
        <dbReference type="ARBA" id="ARBA00037999"/>
    </source>
</evidence>
<evidence type="ECO:0000313" key="5">
    <source>
        <dbReference type="Proteomes" id="UP001589628"/>
    </source>
</evidence>
<dbReference type="EMBL" id="JBHLZN010000005">
    <property type="protein sequence ID" value="MFB9887620.1"/>
    <property type="molecule type" value="Genomic_DNA"/>
</dbReference>
<gene>
    <name evidence="4" type="ORF">ACFFLH_14455</name>
</gene>
<sequence length="373" mass="40879">MMRVPFVNLGAQFEQLEAELTDAFVRVGRSGQYILGDEVSRFEQGLAEVCQTSQAISVANGTDALVLALKALNIGPGDEVITAPNSFIASAGAIAAVGAEIRFADVGEDYNLDPIQVEQAITQRTKAIIVVHLTGNPADMDALAAIARPRGIALIEDAAQAIDASYRGRKVGSLGDIACFSLHPLKNLHLMGDAGFISTSNEELAERMRLLRNHGLLNRDEAQEWAMNSRLDALQAALGNIKLAHLSRWTARFREIARVYHQHLAEVVHCPLHRTEDQPVYHNFVIQVDKRSELMQALAEVGVDTKIHYPIPLHLMQAAKQLPYQRGSFPVAERQASRILSLPIYPELTDAQVDYVATQVVQQCLRLGIVKGA</sequence>